<organism evidence="3 4">
    <name type="scientific">Xylona heveae (strain CBS 132557 / TC161)</name>
    <dbReference type="NCBI Taxonomy" id="1328760"/>
    <lineage>
        <taxon>Eukaryota</taxon>
        <taxon>Fungi</taxon>
        <taxon>Dikarya</taxon>
        <taxon>Ascomycota</taxon>
        <taxon>Pezizomycotina</taxon>
        <taxon>Xylonomycetes</taxon>
        <taxon>Xylonales</taxon>
        <taxon>Xylonaceae</taxon>
        <taxon>Xylona</taxon>
    </lineage>
</organism>
<dbReference type="GeneID" id="28897883"/>
<dbReference type="OrthoDB" id="5360701at2759"/>
<feature type="compositionally biased region" description="Polar residues" evidence="1">
    <location>
        <begin position="133"/>
        <end position="142"/>
    </location>
</feature>
<evidence type="ECO:0000313" key="3">
    <source>
        <dbReference type="EMBL" id="KZF22254.1"/>
    </source>
</evidence>
<dbReference type="RefSeq" id="XP_018187809.1">
    <property type="nucleotide sequence ID" value="XM_018332746.1"/>
</dbReference>
<proteinExistence type="predicted"/>
<name>A0A165GJ81_XYLHT</name>
<dbReference type="OMA" id="HRMITKM"/>
<dbReference type="EMBL" id="KV407459">
    <property type="protein sequence ID" value="KZF22254.1"/>
    <property type="molecule type" value="Genomic_DNA"/>
</dbReference>
<evidence type="ECO:0000313" key="4">
    <source>
        <dbReference type="Proteomes" id="UP000076632"/>
    </source>
</evidence>
<keyword evidence="2" id="KW-1133">Transmembrane helix</keyword>
<feature type="transmembrane region" description="Helical" evidence="2">
    <location>
        <begin position="282"/>
        <end position="303"/>
    </location>
</feature>
<reference evidence="3 4" key="1">
    <citation type="journal article" date="2016" name="Fungal Biol.">
        <title>The genome of Xylona heveae provides a window into fungal endophytism.</title>
        <authorList>
            <person name="Gazis R."/>
            <person name="Kuo A."/>
            <person name="Riley R."/>
            <person name="LaButti K."/>
            <person name="Lipzen A."/>
            <person name="Lin J."/>
            <person name="Amirebrahimi M."/>
            <person name="Hesse C.N."/>
            <person name="Spatafora J.W."/>
            <person name="Henrissat B."/>
            <person name="Hainaut M."/>
            <person name="Grigoriev I.V."/>
            <person name="Hibbett D.S."/>
        </authorList>
    </citation>
    <scope>NUCLEOTIDE SEQUENCE [LARGE SCALE GENOMIC DNA]</scope>
    <source>
        <strain evidence="3 4">TC161</strain>
    </source>
</reference>
<evidence type="ECO:0000256" key="1">
    <source>
        <dbReference type="SAM" id="MobiDB-lite"/>
    </source>
</evidence>
<dbReference type="AlphaFoldDB" id="A0A165GJ81"/>
<feature type="region of interest" description="Disordered" evidence="1">
    <location>
        <begin position="129"/>
        <end position="151"/>
    </location>
</feature>
<keyword evidence="2" id="KW-0812">Transmembrane</keyword>
<evidence type="ECO:0000256" key="2">
    <source>
        <dbReference type="SAM" id="Phobius"/>
    </source>
</evidence>
<dbReference type="Proteomes" id="UP000076632">
    <property type="component" value="Unassembled WGS sequence"/>
</dbReference>
<sequence>MRSSLIYCKRPICQTCEFIASKPRAHLARPFTSLRLPARASSRTRLPQYPPCSSTKLSSKLQSLNKQARLVSYQADVLPIAEDELEAALSNMEELLESDTVPSEPETIDILQLFQVMAIELMGSVAQGPVSPVGSNNKQTPASALLSLDPQSQPPALSPAVSRAVDTISKACYEIMIHPNILIDQDVLKTYVRIQSLLRRPETFPEIFHLYATKLLAIPGTSPPRFQTPNPKNAKFAIPAPIAETALQTAIAVKGLPLAMEIIETSYGAPAFRRAKIIRKAIPPLAGAALAPAAAYTLAMQFAEFQDSMSSTTATSIAFVGIMTYLGAAATIGVVALTTTSHHMDRVTWMPGISLRQRWLREEERAAIDRLAQAFGFREISKRGEEEGPGWEALKYWAADRGMFLDRTDLMEGME</sequence>
<protein>
    <submittedName>
        <fullName evidence="3">Uncharacterized protein</fullName>
    </submittedName>
</protein>
<dbReference type="InParanoid" id="A0A165GJ81"/>
<feature type="transmembrane region" description="Helical" evidence="2">
    <location>
        <begin position="315"/>
        <end position="337"/>
    </location>
</feature>
<keyword evidence="4" id="KW-1185">Reference proteome</keyword>
<accession>A0A165GJ81</accession>
<gene>
    <name evidence="3" type="ORF">L228DRAFT_247904</name>
</gene>
<keyword evidence="2" id="KW-0472">Membrane</keyword>